<dbReference type="HAMAP" id="MF_00821">
    <property type="entry name" value="SecB"/>
    <property type="match status" value="1"/>
</dbReference>
<dbReference type="NCBIfam" id="NF004392">
    <property type="entry name" value="PRK05751.1-3"/>
    <property type="match status" value="1"/>
</dbReference>
<dbReference type="Pfam" id="PF02556">
    <property type="entry name" value="SecB"/>
    <property type="match status" value="1"/>
</dbReference>
<dbReference type="SUPFAM" id="SSF54611">
    <property type="entry name" value="SecB-like"/>
    <property type="match status" value="1"/>
</dbReference>
<dbReference type="GO" id="GO:0006457">
    <property type="term" value="P:protein folding"/>
    <property type="evidence" value="ECO:0007669"/>
    <property type="project" value="UniProtKB-UniRule"/>
</dbReference>
<dbReference type="PANTHER" id="PTHR36918">
    <property type="match status" value="1"/>
</dbReference>
<dbReference type="GO" id="GO:0051262">
    <property type="term" value="P:protein tetramerization"/>
    <property type="evidence" value="ECO:0007669"/>
    <property type="project" value="InterPro"/>
</dbReference>
<comment type="caution">
    <text evidence="7">The sequence shown here is derived from an EMBL/GenBank/DDBJ whole genome shotgun (WGS) entry which is preliminary data.</text>
</comment>
<keyword evidence="2 6" id="KW-0813">Transport</keyword>
<evidence type="ECO:0000256" key="2">
    <source>
        <dbReference type="ARBA" id="ARBA00022448"/>
    </source>
</evidence>
<keyword evidence="4 6" id="KW-0811">Translocation</keyword>
<proteinExistence type="inferred from homology"/>
<dbReference type="InterPro" id="IPR035958">
    <property type="entry name" value="SecB-like_sf"/>
</dbReference>
<dbReference type="PRINTS" id="PR01594">
    <property type="entry name" value="SECBCHAPRONE"/>
</dbReference>
<comment type="subunit">
    <text evidence="6">Homotetramer, a dimer of dimers. One homotetramer interacts with 1 SecA dimer.</text>
</comment>
<dbReference type="Gene3D" id="3.10.420.10">
    <property type="entry name" value="SecB-like"/>
    <property type="match status" value="1"/>
</dbReference>
<dbReference type="Proteomes" id="UP000736856">
    <property type="component" value="Unassembled WGS sequence"/>
</dbReference>
<dbReference type="PANTHER" id="PTHR36918:SF1">
    <property type="entry name" value="PROTEIN-EXPORT PROTEIN SECB"/>
    <property type="match status" value="1"/>
</dbReference>
<dbReference type="GO" id="GO:0051082">
    <property type="term" value="F:unfolded protein binding"/>
    <property type="evidence" value="ECO:0007669"/>
    <property type="project" value="InterPro"/>
</dbReference>
<dbReference type="GO" id="GO:0005737">
    <property type="term" value="C:cytoplasm"/>
    <property type="evidence" value="ECO:0007669"/>
    <property type="project" value="UniProtKB-SubCell"/>
</dbReference>
<comment type="similarity">
    <text evidence="1 6">Belongs to the SecB family.</text>
</comment>
<keyword evidence="5 6" id="KW-0143">Chaperone</keyword>
<keyword evidence="3 6" id="KW-0653">Protein transport</keyword>
<evidence type="ECO:0000256" key="4">
    <source>
        <dbReference type="ARBA" id="ARBA00023010"/>
    </source>
</evidence>
<comment type="function">
    <text evidence="6">One of the proteins required for the normal export of preproteins out of the cell cytoplasm. It is a molecular chaperone that binds to a subset of precursor proteins, maintaining them in a translocation-competent state. It also specifically binds to its receptor SecA.</text>
</comment>
<dbReference type="EMBL" id="SEOL01000001">
    <property type="protein sequence ID" value="MBL0848729.1"/>
    <property type="molecule type" value="Genomic_DNA"/>
</dbReference>
<evidence type="ECO:0000256" key="6">
    <source>
        <dbReference type="HAMAP-Rule" id="MF_00821"/>
    </source>
</evidence>
<evidence type="ECO:0000256" key="5">
    <source>
        <dbReference type="ARBA" id="ARBA00023186"/>
    </source>
</evidence>
<organism evidence="7 8">
    <name type="scientific">Candidatus Liberibacter ctenarytainae</name>
    <dbReference type="NCBI Taxonomy" id="2020335"/>
    <lineage>
        <taxon>Bacteria</taxon>
        <taxon>Pseudomonadati</taxon>
        <taxon>Pseudomonadota</taxon>
        <taxon>Alphaproteobacteria</taxon>
        <taxon>Hyphomicrobiales</taxon>
        <taxon>Rhizobiaceae</taxon>
        <taxon>Liberibacter</taxon>
    </lineage>
</organism>
<keyword evidence="6" id="KW-0963">Cytoplasm</keyword>
<gene>
    <name evidence="6 7" type="primary">secB</name>
    <name evidence="7" type="ORF">EU981_01305</name>
</gene>
<dbReference type="AlphaFoldDB" id="A0A937DLM8"/>
<evidence type="ECO:0000256" key="3">
    <source>
        <dbReference type="ARBA" id="ARBA00022927"/>
    </source>
</evidence>
<dbReference type="NCBIfam" id="TIGR00809">
    <property type="entry name" value="secB"/>
    <property type="match status" value="1"/>
</dbReference>
<comment type="subcellular location">
    <subcellularLocation>
        <location evidence="6">Cytoplasm</location>
    </subcellularLocation>
</comment>
<sequence length="144" mass="16640">MNEKEQKTFTVMTQYIKDLSFENPDAPRCFLDRQDKPPKIQINVQVNANPISDTDFDVVLSFEVEAKNDDKIVFHLDVSYGGIFRISNFPQEHVPTILFVECPNLLFPFVRQIISSTIKDGGFPSLIIDPIDFLKLFKQKEDKK</sequence>
<reference evidence="7" key="1">
    <citation type="submission" date="2019-02" db="EMBL/GenBank/DDBJ databases">
        <title>A novel Candidatus Liberibacter species associated with the New Zealand native fuchsia psyllid, Ctenarytaina fuchsiae.</title>
        <authorList>
            <person name="Thompson S.M."/>
            <person name="Jorgensen N."/>
            <person name="David C."/>
            <person name="Bulman S.R."/>
            <person name="Smith G.R."/>
        </authorList>
    </citation>
    <scope>NUCLEOTIDE SEQUENCE</scope>
    <source>
        <strain evidence="7">Oxford</strain>
    </source>
</reference>
<dbReference type="InterPro" id="IPR003708">
    <property type="entry name" value="SecB"/>
</dbReference>
<evidence type="ECO:0000313" key="7">
    <source>
        <dbReference type="EMBL" id="MBL0848729.1"/>
    </source>
</evidence>
<dbReference type="GO" id="GO:0015031">
    <property type="term" value="P:protein transport"/>
    <property type="evidence" value="ECO:0007669"/>
    <property type="project" value="UniProtKB-UniRule"/>
</dbReference>
<accession>A0A937DLM8</accession>
<evidence type="ECO:0000313" key="8">
    <source>
        <dbReference type="Proteomes" id="UP000736856"/>
    </source>
</evidence>
<protein>
    <recommendedName>
        <fullName evidence="6">Protein-export protein SecB</fullName>
    </recommendedName>
</protein>
<name>A0A937DLM8_9HYPH</name>
<evidence type="ECO:0000256" key="1">
    <source>
        <dbReference type="ARBA" id="ARBA00009990"/>
    </source>
</evidence>